<evidence type="ECO:0000256" key="4">
    <source>
        <dbReference type="ARBA" id="ARBA00022614"/>
    </source>
</evidence>
<dbReference type="InterPro" id="IPR036388">
    <property type="entry name" value="WH-like_DNA-bd_sf"/>
</dbReference>
<reference evidence="10" key="1">
    <citation type="submission" date="2019-10" db="EMBL/GenBank/DDBJ databases">
        <authorList>
            <person name="Zhang R."/>
            <person name="Pan Y."/>
            <person name="Wang J."/>
            <person name="Ma R."/>
            <person name="Yu S."/>
        </authorList>
    </citation>
    <scope>NUCLEOTIDE SEQUENCE</scope>
    <source>
        <strain evidence="10">LA-IB0</strain>
        <tissue evidence="10">Leaf</tissue>
    </source>
</reference>
<name>A0AAV6Y798_9LAMI</name>
<dbReference type="GO" id="GO:0098542">
    <property type="term" value="P:defense response to other organism"/>
    <property type="evidence" value="ECO:0007669"/>
    <property type="project" value="TreeGrafter"/>
</dbReference>
<keyword evidence="11" id="KW-1185">Reference proteome</keyword>
<proteinExistence type="inferred from homology"/>
<protein>
    <recommendedName>
        <fullName evidence="9">Disease resistance protein winged helix domain-containing protein</fullName>
    </recommendedName>
</protein>
<dbReference type="EMBL" id="WHWC01000002">
    <property type="protein sequence ID" value="KAG8388624.1"/>
    <property type="molecule type" value="Genomic_DNA"/>
</dbReference>
<evidence type="ECO:0000259" key="9">
    <source>
        <dbReference type="Pfam" id="PF23559"/>
    </source>
</evidence>
<dbReference type="GO" id="GO:0005524">
    <property type="term" value="F:ATP binding"/>
    <property type="evidence" value="ECO:0007669"/>
    <property type="project" value="UniProtKB-KW"/>
</dbReference>
<evidence type="ECO:0000256" key="8">
    <source>
        <dbReference type="ARBA" id="ARBA00022840"/>
    </source>
</evidence>
<accession>A0AAV6Y798</accession>
<keyword evidence="6" id="KW-0547">Nucleotide-binding</keyword>
<evidence type="ECO:0000256" key="5">
    <source>
        <dbReference type="ARBA" id="ARBA00022737"/>
    </source>
</evidence>
<organism evidence="10 11">
    <name type="scientific">Buddleja alternifolia</name>
    <dbReference type="NCBI Taxonomy" id="168488"/>
    <lineage>
        <taxon>Eukaryota</taxon>
        <taxon>Viridiplantae</taxon>
        <taxon>Streptophyta</taxon>
        <taxon>Embryophyta</taxon>
        <taxon>Tracheophyta</taxon>
        <taxon>Spermatophyta</taxon>
        <taxon>Magnoliopsida</taxon>
        <taxon>eudicotyledons</taxon>
        <taxon>Gunneridae</taxon>
        <taxon>Pentapetalae</taxon>
        <taxon>asterids</taxon>
        <taxon>lamiids</taxon>
        <taxon>Lamiales</taxon>
        <taxon>Scrophulariaceae</taxon>
        <taxon>Buddlejeae</taxon>
        <taxon>Buddleja</taxon>
    </lineage>
</organism>
<evidence type="ECO:0000256" key="2">
    <source>
        <dbReference type="ARBA" id="ARBA00008894"/>
    </source>
</evidence>
<dbReference type="PANTHER" id="PTHR23155">
    <property type="entry name" value="DISEASE RESISTANCE PROTEIN RP"/>
    <property type="match status" value="1"/>
</dbReference>
<dbReference type="GO" id="GO:0005737">
    <property type="term" value="C:cytoplasm"/>
    <property type="evidence" value="ECO:0007669"/>
    <property type="project" value="UniProtKB-SubCell"/>
</dbReference>
<keyword evidence="8" id="KW-0067">ATP-binding</keyword>
<dbReference type="FunFam" id="1.10.10.10:FF:000322">
    <property type="entry name" value="Probable disease resistance protein At1g63360"/>
    <property type="match status" value="1"/>
</dbReference>
<evidence type="ECO:0000313" key="11">
    <source>
        <dbReference type="Proteomes" id="UP000826271"/>
    </source>
</evidence>
<comment type="subcellular location">
    <subcellularLocation>
        <location evidence="1">Cytoplasm</location>
    </subcellularLocation>
</comment>
<dbReference type="Gene3D" id="1.10.10.10">
    <property type="entry name" value="Winged helix-like DNA-binding domain superfamily/Winged helix DNA-binding domain"/>
    <property type="match status" value="1"/>
</dbReference>
<gene>
    <name evidence="10" type="ORF">BUALT_Bualt02G0144800</name>
</gene>
<evidence type="ECO:0000256" key="6">
    <source>
        <dbReference type="ARBA" id="ARBA00022741"/>
    </source>
</evidence>
<keyword evidence="3" id="KW-0963">Cytoplasm</keyword>
<comment type="caution">
    <text evidence="10">The sequence shown here is derived from an EMBL/GenBank/DDBJ whole genome shotgun (WGS) entry which is preliminary data.</text>
</comment>
<comment type="similarity">
    <text evidence="2">Belongs to the disease resistance NB-LRR family.</text>
</comment>
<keyword evidence="7" id="KW-0611">Plant defense</keyword>
<dbReference type="PANTHER" id="PTHR23155:SF1152">
    <property type="entry name" value="AAA+ ATPASE DOMAIN-CONTAINING PROTEIN"/>
    <property type="match status" value="1"/>
</dbReference>
<dbReference type="InterPro" id="IPR044974">
    <property type="entry name" value="Disease_R_plants"/>
</dbReference>
<evidence type="ECO:0000256" key="3">
    <source>
        <dbReference type="ARBA" id="ARBA00022490"/>
    </source>
</evidence>
<evidence type="ECO:0000256" key="1">
    <source>
        <dbReference type="ARBA" id="ARBA00004496"/>
    </source>
</evidence>
<feature type="domain" description="Disease resistance protein winged helix" evidence="9">
    <location>
        <begin position="3"/>
        <end position="74"/>
    </location>
</feature>
<dbReference type="InterPro" id="IPR058922">
    <property type="entry name" value="WHD_DRP"/>
</dbReference>
<dbReference type="Proteomes" id="UP000826271">
    <property type="component" value="Unassembled WGS sequence"/>
</dbReference>
<evidence type="ECO:0000313" key="10">
    <source>
        <dbReference type="EMBL" id="KAG8388624.1"/>
    </source>
</evidence>
<dbReference type="AlphaFoldDB" id="A0AAV6Y798"/>
<keyword evidence="4" id="KW-0433">Leucine-rich repeat</keyword>
<sequence length="124" mass="14248">MGVFPEDSVICVSWLIQLWIAEGFLKPVNGKSFEAVAEDYLKELIARNIIVVHKRGSSGNIKSCKIHDLLRDLCLREAQKEKFFCVTREHSHSTSQAINTQRRIVVRPSTWNEEYLAHEIPEPT</sequence>
<dbReference type="Pfam" id="PF23559">
    <property type="entry name" value="WHD_DRP"/>
    <property type="match status" value="1"/>
</dbReference>
<keyword evidence="5" id="KW-0677">Repeat</keyword>
<evidence type="ECO:0000256" key="7">
    <source>
        <dbReference type="ARBA" id="ARBA00022821"/>
    </source>
</evidence>